<dbReference type="Gene3D" id="3.40.109.10">
    <property type="entry name" value="NADH Oxidase"/>
    <property type="match status" value="1"/>
</dbReference>
<sequence length="42" mass="5004">MIVLFHDYFTIRIFMLAAKARGYDTVPMLGYNVEEFRKAFNN</sequence>
<dbReference type="GO" id="GO:0016491">
    <property type="term" value="F:oxidoreductase activity"/>
    <property type="evidence" value="ECO:0007669"/>
    <property type="project" value="InterPro"/>
</dbReference>
<evidence type="ECO:0000313" key="2">
    <source>
        <dbReference type="Proteomes" id="UP000194131"/>
    </source>
</evidence>
<dbReference type="Proteomes" id="UP000194131">
    <property type="component" value="Unassembled WGS sequence"/>
</dbReference>
<reference evidence="1 2" key="1">
    <citation type="submission" date="2016-12" db="EMBL/GenBank/DDBJ databases">
        <title>Genome Sequences of Twelve Sporeforming Bacillus Species Isolated from Foods.</title>
        <authorList>
            <person name="De Jong A."/>
            <person name="Holsappel S."/>
            <person name="Kuipers O.P."/>
        </authorList>
    </citation>
    <scope>NUCLEOTIDE SEQUENCE [LARGE SCALE GENOMIC DNA]</scope>
    <source>
        <strain evidence="1 2">S3E15</strain>
    </source>
</reference>
<organism evidence="1 2">
    <name type="scientific">Bacillus mycoides</name>
    <dbReference type="NCBI Taxonomy" id="1405"/>
    <lineage>
        <taxon>Bacteria</taxon>
        <taxon>Bacillati</taxon>
        <taxon>Bacillota</taxon>
        <taxon>Bacilli</taxon>
        <taxon>Bacillales</taxon>
        <taxon>Bacillaceae</taxon>
        <taxon>Bacillus</taxon>
        <taxon>Bacillus cereus group</taxon>
    </lineage>
</organism>
<gene>
    <name evidence="1" type="ORF">S3E15_01138</name>
</gene>
<evidence type="ECO:0000313" key="1">
    <source>
        <dbReference type="EMBL" id="OSX91505.1"/>
    </source>
</evidence>
<comment type="caution">
    <text evidence="1">The sequence shown here is derived from an EMBL/GenBank/DDBJ whole genome shotgun (WGS) entry which is preliminary data.</text>
</comment>
<dbReference type="EMBL" id="MRWU01000011">
    <property type="protein sequence ID" value="OSX91505.1"/>
    <property type="molecule type" value="Genomic_DNA"/>
</dbReference>
<protein>
    <submittedName>
        <fullName evidence="1">Uncharacterized protein</fullName>
    </submittedName>
</protein>
<proteinExistence type="predicted"/>
<accession>A0AAP8BDI9</accession>
<name>A0AAP8BDI9_BACMY</name>
<dbReference type="SUPFAM" id="SSF55469">
    <property type="entry name" value="FMN-dependent nitroreductase-like"/>
    <property type="match status" value="1"/>
</dbReference>
<dbReference type="InterPro" id="IPR000415">
    <property type="entry name" value="Nitroreductase-like"/>
</dbReference>
<dbReference type="AlphaFoldDB" id="A0AAP8BDI9"/>